<dbReference type="InterPro" id="IPR000719">
    <property type="entry name" value="Prot_kinase_dom"/>
</dbReference>
<dbReference type="PANTHER" id="PTHR45646">
    <property type="entry name" value="SERINE/THREONINE-PROTEIN KINASE DOA-RELATED"/>
    <property type="match status" value="1"/>
</dbReference>
<dbReference type="AlphaFoldDB" id="E5R3V0"/>
<evidence type="ECO:0000256" key="3">
    <source>
        <dbReference type="ARBA" id="ARBA00022741"/>
    </source>
</evidence>
<keyword evidence="3" id="KW-0547">Nucleotide-binding</keyword>
<keyword evidence="8" id="KW-1185">Reference proteome</keyword>
<dbReference type="GO" id="GO:0043484">
    <property type="term" value="P:regulation of RNA splicing"/>
    <property type="evidence" value="ECO:0007669"/>
    <property type="project" value="TreeGrafter"/>
</dbReference>
<dbReference type="OrthoDB" id="4204365at2759"/>
<dbReference type="PANTHER" id="PTHR45646:SF11">
    <property type="entry name" value="SERINE_THREONINE-PROTEIN KINASE DOA"/>
    <property type="match status" value="1"/>
</dbReference>
<dbReference type="eggNOG" id="KOG1290">
    <property type="taxonomic scope" value="Eukaryota"/>
</dbReference>
<dbReference type="RefSeq" id="XP_003176962.1">
    <property type="nucleotide sequence ID" value="XM_003176914.1"/>
</dbReference>
<dbReference type="InterPro" id="IPR011009">
    <property type="entry name" value="Kinase-like_dom_sf"/>
</dbReference>
<dbReference type="VEuPathDB" id="FungiDB:MGYG_01046"/>
<evidence type="ECO:0000256" key="4">
    <source>
        <dbReference type="ARBA" id="ARBA00022777"/>
    </source>
</evidence>
<evidence type="ECO:0000259" key="6">
    <source>
        <dbReference type="PROSITE" id="PS50011"/>
    </source>
</evidence>
<protein>
    <submittedName>
        <fullName evidence="7">CMGC protein kinase</fullName>
    </submittedName>
</protein>
<dbReference type="SMART" id="SM00220">
    <property type="entry name" value="S_TKc"/>
    <property type="match status" value="1"/>
</dbReference>
<dbReference type="Proteomes" id="UP000002669">
    <property type="component" value="Unassembled WGS sequence"/>
</dbReference>
<evidence type="ECO:0000256" key="2">
    <source>
        <dbReference type="ARBA" id="ARBA00022679"/>
    </source>
</evidence>
<dbReference type="GO" id="GO:0004674">
    <property type="term" value="F:protein serine/threonine kinase activity"/>
    <property type="evidence" value="ECO:0007669"/>
    <property type="project" value="UniProtKB-KW"/>
</dbReference>
<organism evidence="8">
    <name type="scientific">Arthroderma gypseum (strain ATCC MYA-4604 / CBS 118893)</name>
    <name type="common">Microsporum gypseum</name>
    <dbReference type="NCBI Taxonomy" id="535722"/>
    <lineage>
        <taxon>Eukaryota</taxon>
        <taxon>Fungi</taxon>
        <taxon>Dikarya</taxon>
        <taxon>Ascomycota</taxon>
        <taxon>Pezizomycotina</taxon>
        <taxon>Eurotiomycetes</taxon>
        <taxon>Eurotiomycetidae</taxon>
        <taxon>Onygenales</taxon>
        <taxon>Arthrodermataceae</taxon>
        <taxon>Nannizzia</taxon>
    </lineage>
</organism>
<proteinExistence type="predicted"/>
<evidence type="ECO:0000313" key="7">
    <source>
        <dbReference type="EMBL" id="EFQ98010.1"/>
    </source>
</evidence>
<dbReference type="EMBL" id="DS989822">
    <property type="protein sequence ID" value="EFQ98010.1"/>
    <property type="molecule type" value="Genomic_DNA"/>
</dbReference>
<sequence length="257" mass="28954">MLDDFDLEGPNGSHKCLVYELLGPNIPDTIDAHFPDGRLPGKLAKVIAKQSLIGLDSLHQHNIGHGDLHTRNLAFTMQSMDNVIEEGFTEMLGRPKIGYVRRSDGKDLEPGIPEYIVKPTSYRTHSWNSAQSIKIIDFGGSFLPTAVPQTLHTPLAVRAPEVIFQDRIDHRVDLWSMGCMMARDMGYNERRDGRATENTGPSLQEWLEEVYFEGQECPDLTRGDIVRLGQIIGKLLQFEPSARASVRQVLDDPWFNE</sequence>
<dbReference type="HOGENOM" id="CLU_000288_81_2_1"/>
<keyword evidence="2" id="KW-0808">Transferase</keyword>
<dbReference type="GO" id="GO:0005634">
    <property type="term" value="C:nucleus"/>
    <property type="evidence" value="ECO:0007669"/>
    <property type="project" value="TreeGrafter"/>
</dbReference>
<dbReference type="InterPro" id="IPR051175">
    <property type="entry name" value="CLK_kinases"/>
</dbReference>
<dbReference type="SUPFAM" id="SSF56112">
    <property type="entry name" value="Protein kinase-like (PK-like)"/>
    <property type="match status" value="1"/>
</dbReference>
<keyword evidence="4 7" id="KW-0418">Kinase</keyword>
<evidence type="ECO:0000256" key="5">
    <source>
        <dbReference type="ARBA" id="ARBA00022840"/>
    </source>
</evidence>
<dbReference type="OMA" id="MADMICE"/>
<evidence type="ECO:0000313" key="8">
    <source>
        <dbReference type="Proteomes" id="UP000002669"/>
    </source>
</evidence>
<reference evidence="8" key="1">
    <citation type="journal article" date="2012" name="MBio">
        <title>Comparative genome analysis of Trichophyton rubrum and related dermatophytes reveals candidate genes involved in infection.</title>
        <authorList>
            <person name="Martinez D.A."/>
            <person name="Oliver B.G."/>
            <person name="Graeser Y."/>
            <person name="Goldberg J.M."/>
            <person name="Li W."/>
            <person name="Martinez-Rossi N.M."/>
            <person name="Monod M."/>
            <person name="Shelest E."/>
            <person name="Barton R.C."/>
            <person name="Birch E."/>
            <person name="Brakhage A.A."/>
            <person name="Chen Z."/>
            <person name="Gurr S.J."/>
            <person name="Heiman D."/>
            <person name="Heitman J."/>
            <person name="Kosti I."/>
            <person name="Rossi A."/>
            <person name="Saif S."/>
            <person name="Samalova M."/>
            <person name="Saunders C.W."/>
            <person name="Shea T."/>
            <person name="Summerbell R.C."/>
            <person name="Xu J."/>
            <person name="Young S."/>
            <person name="Zeng Q."/>
            <person name="Birren B.W."/>
            <person name="Cuomo C.A."/>
            <person name="White T.C."/>
        </authorList>
    </citation>
    <scope>NUCLEOTIDE SEQUENCE [LARGE SCALE GENOMIC DNA]</scope>
    <source>
        <strain evidence="8">ATCC MYA-4604 / CBS 118893</strain>
    </source>
</reference>
<dbReference type="Gene3D" id="1.10.510.10">
    <property type="entry name" value="Transferase(Phosphotransferase) domain 1"/>
    <property type="match status" value="1"/>
</dbReference>
<dbReference type="Pfam" id="PF00069">
    <property type="entry name" value="Pkinase"/>
    <property type="match status" value="1"/>
</dbReference>
<keyword evidence="5" id="KW-0067">ATP-binding</keyword>
<accession>E5R3V0</accession>
<feature type="domain" description="Protein kinase" evidence="6">
    <location>
        <begin position="1"/>
        <end position="255"/>
    </location>
</feature>
<dbReference type="GO" id="GO:0005524">
    <property type="term" value="F:ATP binding"/>
    <property type="evidence" value="ECO:0007669"/>
    <property type="project" value="UniProtKB-KW"/>
</dbReference>
<dbReference type="GeneID" id="10032286"/>
<keyword evidence="1" id="KW-0723">Serine/threonine-protein kinase</keyword>
<evidence type="ECO:0000256" key="1">
    <source>
        <dbReference type="ARBA" id="ARBA00022527"/>
    </source>
</evidence>
<dbReference type="STRING" id="535722.E5R3V0"/>
<dbReference type="PROSITE" id="PS50011">
    <property type="entry name" value="PROTEIN_KINASE_DOM"/>
    <property type="match status" value="1"/>
</dbReference>
<name>E5R3V0_ARTGP</name>
<dbReference type="InParanoid" id="E5R3V0"/>
<gene>
    <name evidence="7" type="ORF">MGYG_01046</name>
</gene>